<evidence type="ECO:0000313" key="3">
    <source>
        <dbReference type="Proteomes" id="UP000184001"/>
    </source>
</evidence>
<dbReference type="EMBL" id="FQZR01000002">
    <property type="protein sequence ID" value="SHI56785.1"/>
    <property type="molecule type" value="Genomic_DNA"/>
</dbReference>
<dbReference type="CDD" id="cd00077">
    <property type="entry name" value="HDc"/>
    <property type="match status" value="1"/>
</dbReference>
<dbReference type="Proteomes" id="UP000184001">
    <property type="component" value="Unassembled WGS sequence"/>
</dbReference>
<dbReference type="Pfam" id="PF01966">
    <property type="entry name" value="HD"/>
    <property type="match status" value="1"/>
</dbReference>
<dbReference type="SUPFAM" id="SSF109604">
    <property type="entry name" value="HD-domain/PDEase-like"/>
    <property type="match status" value="1"/>
</dbReference>
<sequence length="268" mass="30970">MVPDITLYQKWFEQYVVPYAQADSEDRQYIDLKRDHTLRVFDNAKQIAASLSLTSRDMKVALLGALFHDVGRFEQFRMYKTYSDRNSVNHGLLGSRILKYENVLAKEPKEIQHAVRATVAMHNKLALPKGLPEHIRIATNIVRDSDKLDIFPVLVSNFTHDGSKSDVVTMGLEEGATKYTRQVLYKLLHGESIRYDDMRYVNDFKLLLASWVFGLEYGVSMQLLHQRGIMERLLDTLPALPEMEKVKRVVREEMERVLAEDCFGEEGE</sequence>
<dbReference type="InterPro" id="IPR006675">
    <property type="entry name" value="HDIG_dom"/>
</dbReference>
<dbReference type="AlphaFoldDB" id="A0A8G2C738"/>
<name>A0A8G2C738_9BACT</name>
<organism evidence="2 3">
    <name type="scientific">Halodesulfovibrio aestuarii</name>
    <dbReference type="NCBI Taxonomy" id="126333"/>
    <lineage>
        <taxon>Bacteria</taxon>
        <taxon>Pseudomonadati</taxon>
        <taxon>Thermodesulfobacteriota</taxon>
        <taxon>Desulfovibrionia</taxon>
        <taxon>Desulfovibrionales</taxon>
        <taxon>Desulfovibrionaceae</taxon>
        <taxon>Halodesulfovibrio</taxon>
    </lineage>
</organism>
<reference evidence="2 3" key="1">
    <citation type="submission" date="2016-11" db="EMBL/GenBank/DDBJ databases">
        <authorList>
            <person name="Varghese N."/>
            <person name="Submissions S."/>
        </authorList>
    </citation>
    <scope>NUCLEOTIDE SEQUENCE [LARGE SCALE GENOMIC DNA]</scope>
    <source>
        <strain evidence="2 3">DSM 17919</strain>
    </source>
</reference>
<protein>
    <submittedName>
        <fullName evidence="2">HDIG domain-containing protein</fullName>
    </submittedName>
</protein>
<feature type="domain" description="HD" evidence="1">
    <location>
        <begin position="35"/>
        <end position="149"/>
    </location>
</feature>
<dbReference type="InterPro" id="IPR003607">
    <property type="entry name" value="HD/PDEase_dom"/>
</dbReference>
<dbReference type="RefSeq" id="WP_020001469.1">
    <property type="nucleotide sequence ID" value="NZ_CP192219.1"/>
</dbReference>
<gene>
    <name evidence="2" type="ORF">SAMN05660830_00329</name>
</gene>
<proteinExistence type="predicted"/>
<accession>A0A8G2C738</accession>
<dbReference type="NCBIfam" id="TIGR00277">
    <property type="entry name" value="HDIG"/>
    <property type="match status" value="1"/>
</dbReference>
<evidence type="ECO:0000259" key="1">
    <source>
        <dbReference type="Pfam" id="PF01966"/>
    </source>
</evidence>
<comment type="caution">
    <text evidence="2">The sequence shown here is derived from an EMBL/GenBank/DDBJ whole genome shotgun (WGS) entry which is preliminary data.</text>
</comment>
<dbReference type="Gene3D" id="1.10.3210.10">
    <property type="entry name" value="Hypothetical protein af1432"/>
    <property type="match status" value="1"/>
</dbReference>
<evidence type="ECO:0000313" key="2">
    <source>
        <dbReference type="EMBL" id="SHI56785.1"/>
    </source>
</evidence>
<dbReference type="InterPro" id="IPR006674">
    <property type="entry name" value="HD_domain"/>
</dbReference>